<organism evidence="1 2">
    <name type="scientific">Araneus ventricosus</name>
    <name type="common">Orbweaver spider</name>
    <name type="synonym">Epeira ventricosa</name>
    <dbReference type="NCBI Taxonomy" id="182803"/>
    <lineage>
        <taxon>Eukaryota</taxon>
        <taxon>Metazoa</taxon>
        <taxon>Ecdysozoa</taxon>
        <taxon>Arthropoda</taxon>
        <taxon>Chelicerata</taxon>
        <taxon>Arachnida</taxon>
        <taxon>Araneae</taxon>
        <taxon>Araneomorphae</taxon>
        <taxon>Entelegynae</taxon>
        <taxon>Araneoidea</taxon>
        <taxon>Araneidae</taxon>
        <taxon>Araneus</taxon>
    </lineage>
</organism>
<name>A0A4Y2PIH9_ARAVE</name>
<dbReference type="Proteomes" id="UP000499080">
    <property type="component" value="Unassembled WGS sequence"/>
</dbReference>
<sequence>MKTGLMTNDMAILQVNGRLRVVGAPLLVVFRTTTNPPSMTSSNEATDHGNNALKARQEIAPESAHHAGILEEGLILKEWKHLLPFEKCLQL</sequence>
<evidence type="ECO:0000313" key="1">
    <source>
        <dbReference type="EMBL" id="GBN49856.1"/>
    </source>
</evidence>
<dbReference type="EMBL" id="BGPR01011148">
    <property type="protein sequence ID" value="GBN49856.1"/>
    <property type="molecule type" value="Genomic_DNA"/>
</dbReference>
<gene>
    <name evidence="1" type="ORF">AVEN_221587_1</name>
</gene>
<reference evidence="1 2" key="1">
    <citation type="journal article" date="2019" name="Sci. Rep.">
        <title>Orb-weaving spider Araneus ventricosus genome elucidates the spidroin gene catalogue.</title>
        <authorList>
            <person name="Kono N."/>
            <person name="Nakamura H."/>
            <person name="Ohtoshi R."/>
            <person name="Moran D.A.P."/>
            <person name="Shinohara A."/>
            <person name="Yoshida Y."/>
            <person name="Fujiwara M."/>
            <person name="Mori M."/>
            <person name="Tomita M."/>
            <person name="Arakawa K."/>
        </authorList>
    </citation>
    <scope>NUCLEOTIDE SEQUENCE [LARGE SCALE GENOMIC DNA]</scope>
</reference>
<proteinExistence type="predicted"/>
<accession>A0A4Y2PIH9</accession>
<dbReference type="AlphaFoldDB" id="A0A4Y2PIH9"/>
<evidence type="ECO:0000313" key="2">
    <source>
        <dbReference type="Proteomes" id="UP000499080"/>
    </source>
</evidence>
<protein>
    <submittedName>
        <fullName evidence="1">Uncharacterized protein</fullName>
    </submittedName>
</protein>
<comment type="caution">
    <text evidence="1">The sequence shown here is derived from an EMBL/GenBank/DDBJ whole genome shotgun (WGS) entry which is preliminary data.</text>
</comment>
<keyword evidence="2" id="KW-1185">Reference proteome</keyword>